<sequence>ICEQGVPSSVLGVKNFWKSIAYNIGGHVFTLDDIEHGILRGNRPHPSSPNPLFNDSDPRLQYSLQSVDPRIHFGLVCGAKSCPAINVYSTTNLERGLKVAAENFCSQEVHVDMNVKRVTLSKIFLWYKSDFAEDDIDLLRSAHRYVKTVATCDSIPTKTEKYYNKNSNLGKLLTVRICNTMAMSKSAKKSGINEFLIEVTQELLYNIVFEANEIKYDVLSKKFKDITGHRPMDFFGFGNKTGRGWFEFIKEMPGLKGERKISISNGDDGNEDIGDSNSDEEFDYKTFNTTYLKENGVNISSVAKYRGMLLTECCQIMKDNFNDLGNCKDGNGNTPLHFIAALPGLSYDCSTLVKDLLEAGVDPLATNKDGQNFLHIIMGRCKAKWHTGAMCFSNDVSTREHVPATKWFVEDRVELLDLLAEELSQAQTSLLVKAQDTSGNTVMHEFALASPIEENFNEVQICQKVLKFGASLRVPTNFGDLPLHYALNPSVYDVLDWEGRLSWERNDSYETPVLFILKYSADLFFAETSAYSELNDNVSLSTMNKRSVHKAIKLLKNLTEILEKYSMPTLAWIPDREGTVVISILLISIRLASYKLEPIEKNDSFLYNTHQLRLLLVELLRTVLRDAKPSDMKRQNGRSEGFLHALLNMGVNNKHVIVEEAEMLHSLEILLKHKVDVNAVDLMGNTPLDITYELQGKCPNLYKKCAEMLMEKGATSKNITRKLRSCPNRHLNNAQRLTDPNCPVTVIEKYRYSNQDSIGNGAFSNIFVAIKDENVESTSGTIECRAFALKRIDKAKINPQEIKREITTLLRISGKCENIIEYHEFVEDSFFQYLCLDLMDGDLNEFVTNNGDNKVLRENPAIPVRVTKEIIDGLAFLHEQKYIHRDLKPGNILYTTDQCLQFKIADFGLTKNMSTFSTMTSTRGSGIAMAPGTRCWMAPELVCMKSRDHTEKSDLFSMGLVIHYLLTLGKHPFATGSEERAHVIERNIEEVRLNLDKSLHPEAISFLENLLRRDPFKRPPANMLKQHPFLWSETKKIEFLKAVGDQPEAERRANHPNSALEQRLQMTQTGQSVSFAYWNVVLKDMYDEMIKTWKSKKYRTNKLIDLIRFIRNTYSHRQDKSLQLQQDLDKNIFLHKYPSIVLDVLSVVQELGFHEDESRNNIRQALSLNT</sequence>
<dbReference type="PROSITE" id="PS00108">
    <property type="entry name" value="PROTEIN_KINASE_ST"/>
    <property type="match status" value="1"/>
</dbReference>
<dbReference type="Gene3D" id="1.10.510.10">
    <property type="entry name" value="Transferase(Phosphotransferase) domain 1"/>
    <property type="match status" value="1"/>
</dbReference>
<dbReference type="SMART" id="SM00220">
    <property type="entry name" value="S_TKc"/>
    <property type="match status" value="1"/>
</dbReference>
<feature type="non-terminal residue" evidence="4">
    <location>
        <position position="1170"/>
    </location>
</feature>
<keyword evidence="5" id="KW-1185">Reference proteome</keyword>
<dbReference type="Pfam" id="PF04784">
    <property type="entry name" value="DUF547"/>
    <property type="match status" value="1"/>
</dbReference>
<dbReference type="GO" id="GO:0051082">
    <property type="term" value="F:unfolded protein binding"/>
    <property type="evidence" value="ECO:0007669"/>
    <property type="project" value="TreeGrafter"/>
</dbReference>
<dbReference type="GO" id="GO:0004674">
    <property type="term" value="F:protein serine/threonine kinase activity"/>
    <property type="evidence" value="ECO:0007669"/>
    <property type="project" value="InterPro"/>
</dbReference>
<keyword evidence="3" id="KW-0067">ATP-binding</keyword>
<dbReference type="GO" id="GO:0036498">
    <property type="term" value="P:IRE1-mediated unfolded protein response"/>
    <property type="evidence" value="ECO:0007669"/>
    <property type="project" value="TreeGrafter"/>
</dbReference>
<keyword evidence="1" id="KW-0732">Signal</keyword>
<dbReference type="SUPFAM" id="SSF48403">
    <property type="entry name" value="Ankyrin repeat"/>
    <property type="match status" value="1"/>
</dbReference>
<dbReference type="PROSITE" id="PS00107">
    <property type="entry name" value="PROTEIN_KINASE_ATP"/>
    <property type="match status" value="1"/>
</dbReference>
<evidence type="ECO:0000256" key="2">
    <source>
        <dbReference type="ARBA" id="ARBA00022741"/>
    </source>
</evidence>
<dbReference type="GO" id="GO:0070059">
    <property type="term" value="P:intrinsic apoptotic signaling pathway in response to endoplasmic reticulum stress"/>
    <property type="evidence" value="ECO:0007669"/>
    <property type="project" value="TreeGrafter"/>
</dbReference>
<dbReference type="Proteomes" id="UP001152795">
    <property type="component" value="Unassembled WGS sequence"/>
</dbReference>
<dbReference type="InterPro" id="IPR045133">
    <property type="entry name" value="IRE1/2-like"/>
</dbReference>
<dbReference type="GO" id="GO:1990604">
    <property type="term" value="C:IRE1-TRAF2-ASK1 complex"/>
    <property type="evidence" value="ECO:0007669"/>
    <property type="project" value="TreeGrafter"/>
</dbReference>
<dbReference type="SMART" id="SM00248">
    <property type="entry name" value="ANK"/>
    <property type="match status" value="4"/>
</dbReference>
<dbReference type="InterPro" id="IPR006869">
    <property type="entry name" value="DUF547"/>
</dbReference>
<dbReference type="InterPro" id="IPR010513">
    <property type="entry name" value="KEN_dom"/>
</dbReference>
<dbReference type="InterPro" id="IPR036770">
    <property type="entry name" value="Ankyrin_rpt-contain_sf"/>
</dbReference>
<evidence type="ECO:0000313" key="5">
    <source>
        <dbReference type="Proteomes" id="UP001152795"/>
    </source>
</evidence>
<dbReference type="AlphaFoldDB" id="A0A7D9LMJ8"/>
<dbReference type="GO" id="GO:0005524">
    <property type="term" value="F:ATP binding"/>
    <property type="evidence" value="ECO:0007669"/>
    <property type="project" value="UniProtKB-UniRule"/>
</dbReference>
<dbReference type="InterPro" id="IPR000719">
    <property type="entry name" value="Prot_kinase_dom"/>
</dbReference>
<gene>
    <name evidence="4" type="ORF">PACLA_8A050861</name>
</gene>
<dbReference type="Pfam" id="PF00069">
    <property type="entry name" value="Pkinase"/>
    <property type="match status" value="1"/>
</dbReference>
<accession>A0A7D9LMJ8</accession>
<dbReference type="Gene3D" id="1.20.1440.180">
    <property type="entry name" value="KEN domain"/>
    <property type="match status" value="1"/>
</dbReference>
<evidence type="ECO:0000256" key="1">
    <source>
        <dbReference type="ARBA" id="ARBA00022729"/>
    </source>
</evidence>
<evidence type="ECO:0000313" key="4">
    <source>
        <dbReference type="EMBL" id="CAB4033821.1"/>
    </source>
</evidence>
<keyword evidence="4" id="KW-0808">Transferase</keyword>
<dbReference type="PANTHER" id="PTHR13954">
    <property type="entry name" value="IRE1-RELATED"/>
    <property type="match status" value="1"/>
</dbReference>
<proteinExistence type="predicted"/>
<dbReference type="InterPro" id="IPR011009">
    <property type="entry name" value="Kinase-like_dom_sf"/>
</dbReference>
<dbReference type="GO" id="GO:0006397">
    <property type="term" value="P:mRNA processing"/>
    <property type="evidence" value="ECO:0007669"/>
    <property type="project" value="InterPro"/>
</dbReference>
<dbReference type="OrthoDB" id="418495at2759"/>
<dbReference type="Pfam" id="PF06479">
    <property type="entry name" value="Ribonuc_2-5A"/>
    <property type="match status" value="1"/>
</dbReference>
<dbReference type="InterPro" id="IPR038357">
    <property type="entry name" value="KEN_sf"/>
</dbReference>
<comment type="caution">
    <text evidence="4">The sequence shown here is derived from an EMBL/GenBank/DDBJ whole genome shotgun (WGS) entry which is preliminary data.</text>
</comment>
<dbReference type="PROSITE" id="PS51392">
    <property type="entry name" value="KEN"/>
    <property type="match status" value="1"/>
</dbReference>
<keyword evidence="2" id="KW-0547">Nucleotide-binding</keyword>
<dbReference type="InterPro" id="IPR002110">
    <property type="entry name" value="Ankyrin_rpt"/>
</dbReference>
<dbReference type="EMBL" id="CACRXK020019581">
    <property type="protein sequence ID" value="CAB4033821.1"/>
    <property type="molecule type" value="Genomic_DNA"/>
</dbReference>
<dbReference type="InterPro" id="IPR008271">
    <property type="entry name" value="Ser/Thr_kinase_AS"/>
</dbReference>
<dbReference type="SUPFAM" id="SSF56112">
    <property type="entry name" value="Protein kinase-like (PK-like)"/>
    <property type="match status" value="1"/>
</dbReference>
<dbReference type="GO" id="GO:0004521">
    <property type="term" value="F:RNA endonuclease activity"/>
    <property type="evidence" value="ECO:0007669"/>
    <property type="project" value="InterPro"/>
</dbReference>
<dbReference type="PROSITE" id="PS50011">
    <property type="entry name" value="PROTEIN_KINASE_DOM"/>
    <property type="match status" value="1"/>
</dbReference>
<keyword evidence="4" id="KW-0418">Kinase</keyword>
<organism evidence="4 5">
    <name type="scientific">Paramuricea clavata</name>
    <name type="common">Red gorgonian</name>
    <name type="synonym">Violescent sea-whip</name>
    <dbReference type="NCBI Taxonomy" id="317549"/>
    <lineage>
        <taxon>Eukaryota</taxon>
        <taxon>Metazoa</taxon>
        <taxon>Cnidaria</taxon>
        <taxon>Anthozoa</taxon>
        <taxon>Octocorallia</taxon>
        <taxon>Malacalcyonacea</taxon>
        <taxon>Plexauridae</taxon>
        <taxon>Paramuricea</taxon>
    </lineage>
</organism>
<dbReference type="Gene3D" id="1.25.40.20">
    <property type="entry name" value="Ankyrin repeat-containing domain"/>
    <property type="match status" value="2"/>
</dbReference>
<dbReference type="InterPro" id="IPR017441">
    <property type="entry name" value="Protein_kinase_ATP_BS"/>
</dbReference>
<dbReference type="PROSITE" id="PS50088">
    <property type="entry name" value="ANK_REPEAT"/>
    <property type="match status" value="1"/>
</dbReference>
<name>A0A7D9LMJ8_PARCT</name>
<dbReference type="Pfam" id="PF00023">
    <property type="entry name" value="Ank"/>
    <property type="match status" value="1"/>
</dbReference>
<dbReference type="PANTHER" id="PTHR13954:SF6">
    <property type="entry name" value="NON-SPECIFIC SERINE_THREONINE PROTEIN KINASE"/>
    <property type="match status" value="1"/>
</dbReference>
<reference evidence="4" key="1">
    <citation type="submission" date="2020-04" db="EMBL/GenBank/DDBJ databases">
        <authorList>
            <person name="Alioto T."/>
            <person name="Alioto T."/>
            <person name="Gomez Garrido J."/>
        </authorList>
    </citation>
    <scope>NUCLEOTIDE SEQUENCE</scope>
    <source>
        <strain evidence="4">A484AB</strain>
    </source>
</reference>
<evidence type="ECO:0000256" key="3">
    <source>
        <dbReference type="ARBA" id="ARBA00022840"/>
    </source>
</evidence>
<dbReference type="Gene3D" id="3.30.200.20">
    <property type="entry name" value="Phosphorylase Kinase, domain 1"/>
    <property type="match status" value="1"/>
</dbReference>
<protein>
    <submittedName>
        <fullName evidence="4">Serine threonine- kinase ppk4-like isoform X2</fullName>
    </submittedName>
</protein>